<accession>F3QTA5</accession>
<comment type="caution">
    <text evidence="2">The sequence shown here is derived from an EMBL/GenBank/DDBJ whole genome shotgun (WGS) entry which is preliminary data.</text>
</comment>
<evidence type="ECO:0008006" key="4">
    <source>
        <dbReference type="Google" id="ProtNLM"/>
    </source>
</evidence>
<evidence type="ECO:0000256" key="1">
    <source>
        <dbReference type="SAM" id="SignalP"/>
    </source>
</evidence>
<dbReference type="EMBL" id="AFBR01000036">
    <property type="protein sequence ID" value="EGG54630.1"/>
    <property type="molecule type" value="Genomic_DNA"/>
</dbReference>
<feature type="chain" id="PRO_5003305430" description="FG-GAP repeat protein" evidence="1">
    <location>
        <begin position="29"/>
        <end position="133"/>
    </location>
</feature>
<evidence type="ECO:0000313" key="3">
    <source>
        <dbReference type="Proteomes" id="UP000005546"/>
    </source>
</evidence>
<dbReference type="InterPro" id="IPR028994">
    <property type="entry name" value="Integrin_alpha_N"/>
</dbReference>
<feature type="signal peptide" evidence="1">
    <location>
        <begin position="1"/>
        <end position="28"/>
    </location>
</feature>
<dbReference type="STRING" id="762982.HMPREF9442_01422"/>
<dbReference type="HOGENOM" id="CLU_1957465_0_0_10"/>
<sequence length="133" mass="14979">MILANMRKLVVKMMLGAAALTGVQGLQAQDPLTFEADFTLGDMGGWPSHRSRAFVADFNNDGWMDMYLNGTSENKGWQSRGVLVKNLGDGQFEGVTDAIFDYETTYEKVYSLIRYGTKTVRMSCRIPYWTVRS</sequence>
<organism evidence="2 3">
    <name type="scientific">Paraprevotella xylaniphila YIT 11841</name>
    <dbReference type="NCBI Taxonomy" id="762982"/>
    <lineage>
        <taxon>Bacteria</taxon>
        <taxon>Pseudomonadati</taxon>
        <taxon>Bacteroidota</taxon>
        <taxon>Bacteroidia</taxon>
        <taxon>Bacteroidales</taxon>
        <taxon>Prevotellaceae</taxon>
        <taxon>Paraprevotella</taxon>
    </lineage>
</organism>
<dbReference type="AlphaFoldDB" id="F3QTA5"/>
<protein>
    <recommendedName>
        <fullName evidence="4">FG-GAP repeat protein</fullName>
    </recommendedName>
</protein>
<name>F3QTA5_9BACT</name>
<proteinExistence type="predicted"/>
<dbReference type="SUPFAM" id="SSF69318">
    <property type="entry name" value="Integrin alpha N-terminal domain"/>
    <property type="match status" value="1"/>
</dbReference>
<reference evidence="2 3" key="1">
    <citation type="submission" date="2011-02" db="EMBL/GenBank/DDBJ databases">
        <authorList>
            <person name="Weinstock G."/>
            <person name="Sodergren E."/>
            <person name="Clifton S."/>
            <person name="Fulton L."/>
            <person name="Fulton B."/>
            <person name="Courtney L."/>
            <person name="Fronick C."/>
            <person name="Harrison M."/>
            <person name="Strong C."/>
            <person name="Farmer C."/>
            <person name="Delahaunty K."/>
            <person name="Markovic C."/>
            <person name="Hall O."/>
            <person name="Minx P."/>
            <person name="Tomlinson C."/>
            <person name="Mitreva M."/>
            <person name="Hou S."/>
            <person name="Chen J."/>
            <person name="Wollam A."/>
            <person name="Pepin K.H."/>
            <person name="Johnson M."/>
            <person name="Bhonagiri V."/>
            <person name="Zhang X."/>
            <person name="Suruliraj S."/>
            <person name="Warren W."/>
            <person name="Chinwalla A."/>
            <person name="Mardis E.R."/>
            <person name="Wilson R.K."/>
        </authorList>
    </citation>
    <scope>NUCLEOTIDE SEQUENCE [LARGE SCALE GENOMIC DNA]</scope>
    <source>
        <strain evidence="2 3">YIT 11841</strain>
    </source>
</reference>
<dbReference type="Proteomes" id="UP000005546">
    <property type="component" value="Unassembled WGS sequence"/>
</dbReference>
<keyword evidence="1" id="KW-0732">Signal</keyword>
<gene>
    <name evidence="2" type="ORF">HMPREF9442_01422</name>
</gene>
<evidence type="ECO:0000313" key="2">
    <source>
        <dbReference type="EMBL" id="EGG54630.1"/>
    </source>
</evidence>
<keyword evidence="3" id="KW-1185">Reference proteome</keyword>